<feature type="transmembrane region" description="Helical" evidence="16 17">
    <location>
        <begin position="384"/>
        <end position="405"/>
    </location>
</feature>
<keyword evidence="9 16" id="KW-0256">Endoplasmic reticulum</keyword>
<dbReference type="InterPro" id="IPR016219">
    <property type="entry name" value="Phosphatid-EA_MeTrfase_fun"/>
</dbReference>
<organism evidence="19">
    <name type="scientific">Bionectria ochroleuca</name>
    <name type="common">Gliocladium roseum</name>
    <dbReference type="NCBI Taxonomy" id="29856"/>
    <lineage>
        <taxon>Eukaryota</taxon>
        <taxon>Fungi</taxon>
        <taxon>Dikarya</taxon>
        <taxon>Ascomycota</taxon>
        <taxon>Pezizomycotina</taxon>
        <taxon>Sordariomycetes</taxon>
        <taxon>Hypocreomycetidae</taxon>
        <taxon>Hypocreales</taxon>
        <taxon>Bionectriaceae</taxon>
        <taxon>Clonostachys</taxon>
    </lineage>
</organism>
<feature type="region of interest" description="Disordered" evidence="18">
    <location>
        <begin position="1"/>
        <end position="38"/>
    </location>
</feature>
<keyword evidence="11 16" id="KW-0443">Lipid metabolism</keyword>
<name>A0A0B7JP32_BIOOC</name>
<comment type="caution">
    <text evidence="16 17">Lacks conserved residue(s) required for the propagation of feature annotation.</text>
</comment>
<dbReference type="EC" id="2.1.1.17" evidence="16 17"/>
<dbReference type="PIRSF" id="PIRSF000383">
    <property type="entry name" value="PEAMT"/>
    <property type="match status" value="1"/>
</dbReference>
<dbReference type="GO" id="GO:0032259">
    <property type="term" value="P:methylation"/>
    <property type="evidence" value="ECO:0007669"/>
    <property type="project" value="UniProtKB-KW"/>
</dbReference>
<comment type="function">
    <text evidence="15 16 17">Catalyzes the first step of the methylation pathway of phosphatidylcholine biosynthesis, the SAM-dependent methylation of phosphatidylethanolamine (PE) to phosphatidylmonomethylethanolamine (PMME).</text>
</comment>
<keyword evidence="10 16" id="KW-1133">Transmembrane helix</keyword>
<comment type="pathway">
    <text evidence="3">Lipid metabolism.</text>
</comment>
<keyword evidence="6 16" id="KW-0808">Transferase</keyword>
<dbReference type="UniPathway" id="UPA00753"/>
<evidence type="ECO:0000256" key="13">
    <source>
        <dbReference type="ARBA" id="ARBA00023209"/>
    </source>
</evidence>
<comment type="similarity">
    <text evidence="16 17">Belongs to the class VI-like SAM-binding methyltransferase superfamily. CHO2 family.</text>
</comment>
<dbReference type="GO" id="GO:0004608">
    <property type="term" value="F:phosphatidylethanolamine N-methyltransferase activity"/>
    <property type="evidence" value="ECO:0007669"/>
    <property type="project" value="UniProtKB-UniRule"/>
</dbReference>
<dbReference type="InterPro" id="IPR007318">
    <property type="entry name" value="Phopholipid_MeTrfase"/>
</dbReference>
<feature type="transmembrane region" description="Helical" evidence="16 17">
    <location>
        <begin position="223"/>
        <end position="242"/>
    </location>
</feature>
<evidence type="ECO:0000256" key="16">
    <source>
        <dbReference type="HAMAP-Rule" id="MF_03217"/>
    </source>
</evidence>
<dbReference type="PANTHER" id="PTHR32138:SF0">
    <property type="entry name" value="PHOSPHATIDYLETHANOLAMINE N-METHYLTRANSFERASE"/>
    <property type="match status" value="1"/>
</dbReference>
<evidence type="ECO:0000256" key="1">
    <source>
        <dbReference type="ARBA" id="ARBA00004127"/>
    </source>
</evidence>
<evidence type="ECO:0000256" key="4">
    <source>
        <dbReference type="ARBA" id="ARBA00022516"/>
    </source>
</evidence>
<evidence type="ECO:0000256" key="3">
    <source>
        <dbReference type="ARBA" id="ARBA00005189"/>
    </source>
</evidence>
<evidence type="ECO:0000256" key="9">
    <source>
        <dbReference type="ARBA" id="ARBA00022824"/>
    </source>
</evidence>
<dbReference type="Gene3D" id="1.20.120.1630">
    <property type="match status" value="1"/>
</dbReference>
<feature type="transmembrane region" description="Helical" evidence="16 17">
    <location>
        <begin position="573"/>
        <end position="591"/>
    </location>
</feature>
<comment type="pathway">
    <text evidence="2 16 17">Phospholipid metabolism; phosphatidylcholine biosynthesis.</text>
</comment>
<comment type="catalytic activity">
    <reaction evidence="16 17">
        <text>a 1,2-diacyl-sn-glycero-3-phosphoethanolamine + S-adenosyl-L-methionine = a 1,2-diacyl-sn-glycero-3-phospho-N-methylethanolamine + S-adenosyl-L-homocysteine + H(+)</text>
        <dbReference type="Rhea" id="RHEA:11164"/>
        <dbReference type="ChEBI" id="CHEBI:15378"/>
        <dbReference type="ChEBI" id="CHEBI:57856"/>
        <dbReference type="ChEBI" id="CHEBI:59789"/>
        <dbReference type="ChEBI" id="CHEBI:64573"/>
        <dbReference type="ChEBI" id="CHEBI:64612"/>
        <dbReference type="EC" id="2.1.1.17"/>
    </reaction>
</comment>
<feature type="transmembrane region" description="Helical" evidence="16 17">
    <location>
        <begin position="411"/>
        <end position="435"/>
    </location>
</feature>
<evidence type="ECO:0000256" key="17">
    <source>
        <dbReference type="RuleBase" id="RU361122"/>
    </source>
</evidence>
<keyword evidence="7 16" id="KW-0949">S-adenosyl-L-methionine</keyword>
<sequence length="971" mass="109535">MASTAKDDLGPDSGSLRQRHHPPASSKQDLESPKKQVDEAHAKVNAQNKTYGRTPNGTVFVVADTHDMVSQLLDPRLPKNVSDLLILSIMALHVLVAYYLPSGLKKPVLASIFVFWRLSYNAGIGMLLHVQSHHRRMVTWARKQKIFEPPADGKPNRLYALVKRECELLHVNLEDYDFDKAPIEYNTWLVFRRVVDLILMCDFTSYCLFAIICGHVPQNESLIAGLGRWALGITFIGINLWAKLSAHRTLTYAWHWADFFYLIDQDLTFDGIFELVPHPMYSIGYIGYYGISIMAASYEVLFISIFAHLAQFAFLAAVENPHIDRTYNPPAPRARSKSGSQNEPSVGVTQSPGPSSPDQPPANNATLEPPIPVHNMVGLKNIDLFRVTDCVVVIVPMYIAVLTFATPSNSFWQAIFVIHAFFWRVWYHLGLGIILDKQSTSKMFTRHFVKFGESLDEAWRQWKAMHHVSMVMCNTAFVAACWKMYSFPEDWSYGLVLLKHVIGFSLVALQISVAMSIYSSLGEYGWSFGDFFFDQKAKLTYQNGVYRFLNNPDKTLGIAGVWGAALITWSRSIFLLALTTQLLSIYFIAYIERPHMLKTYGDRNMRQEAGITKFIKRSLPDPVKGWQESMDKVIDDTTHFVEEFLDTARPKFTSGVKTIIKDTSALFNTAPARFTITRISADLEGLDPKQYQLTIDGTPSVDSLVSERATGKESITARYPKDVKTKTYEYGTPLRVKWRAPVNHSSKDWIGLYMVTDNRSREITEVPSLGRWSPTNAGEYDLSTADTSIVVAERRTTSSEGQDSDVVEGEVVFQGDKLWWTQGVFEFRYHHGGKHTVMTISEPFEIRISKFEEEDANADFKGLYERAVEHAILPVVVNCLDRNPDIAPTNVEEPFGGHVERDSKYAKRVVYAIREMFGIEFAPAVVPADGNVKKLAWRICNAKQVLAPYSMAASKGTTTPTGEDDMVSLKA</sequence>
<feature type="region of interest" description="Disordered" evidence="18">
    <location>
        <begin position="328"/>
        <end position="367"/>
    </location>
</feature>
<feature type="compositionally biased region" description="Basic and acidic residues" evidence="18">
    <location>
        <begin position="28"/>
        <end position="38"/>
    </location>
</feature>
<dbReference type="AlphaFoldDB" id="A0A0B7JP32"/>
<dbReference type="Pfam" id="PF04191">
    <property type="entry name" value="PEMT"/>
    <property type="match status" value="2"/>
</dbReference>
<gene>
    <name evidence="19" type="ORF">BN869_000000316_1</name>
</gene>
<dbReference type="HAMAP" id="MF_03217">
    <property type="entry name" value="PEMT"/>
    <property type="match status" value="1"/>
</dbReference>
<feature type="transmembrane region" description="Helical" evidence="16 17">
    <location>
        <begin position="197"/>
        <end position="217"/>
    </location>
</feature>
<evidence type="ECO:0000256" key="7">
    <source>
        <dbReference type="ARBA" id="ARBA00022691"/>
    </source>
</evidence>
<dbReference type="GO" id="GO:0006656">
    <property type="term" value="P:phosphatidylcholine biosynthetic process"/>
    <property type="evidence" value="ECO:0007669"/>
    <property type="project" value="UniProtKB-UniRule"/>
</dbReference>
<evidence type="ECO:0000256" key="14">
    <source>
        <dbReference type="ARBA" id="ARBA00023264"/>
    </source>
</evidence>
<keyword evidence="4 16" id="KW-0444">Lipid biosynthesis</keyword>
<evidence type="ECO:0000256" key="18">
    <source>
        <dbReference type="SAM" id="MobiDB-lite"/>
    </source>
</evidence>
<dbReference type="EMBL" id="CDPU01000001">
    <property type="protein sequence ID" value="CEO44261.1"/>
    <property type="molecule type" value="Genomic_DNA"/>
</dbReference>
<dbReference type="FunFam" id="2.60.40.2840:FF:000006">
    <property type="entry name" value="Phosphatidylethanolamine N-methyltransferase"/>
    <property type="match status" value="1"/>
</dbReference>
<accession>A0A0B7JP32</accession>
<keyword evidence="12 16" id="KW-0472">Membrane</keyword>
<evidence type="ECO:0000256" key="5">
    <source>
        <dbReference type="ARBA" id="ARBA00022603"/>
    </source>
</evidence>
<dbReference type="GO" id="GO:0005789">
    <property type="term" value="C:endoplasmic reticulum membrane"/>
    <property type="evidence" value="ECO:0007669"/>
    <property type="project" value="UniProtKB-SubCell"/>
</dbReference>
<dbReference type="PROSITE" id="PS51598">
    <property type="entry name" value="SAM_CHO2"/>
    <property type="match status" value="1"/>
</dbReference>
<evidence type="ECO:0000256" key="11">
    <source>
        <dbReference type="ARBA" id="ARBA00023098"/>
    </source>
</evidence>
<evidence type="ECO:0000256" key="8">
    <source>
        <dbReference type="ARBA" id="ARBA00022692"/>
    </source>
</evidence>
<evidence type="ECO:0000256" key="15">
    <source>
        <dbReference type="ARBA" id="ARBA00057332"/>
    </source>
</evidence>
<evidence type="ECO:0000256" key="10">
    <source>
        <dbReference type="ARBA" id="ARBA00022989"/>
    </source>
</evidence>
<keyword evidence="13 16" id="KW-0594">Phospholipid biosynthesis</keyword>
<feature type="compositionally biased region" description="Polar residues" evidence="18">
    <location>
        <begin position="337"/>
        <end position="349"/>
    </location>
</feature>
<feature type="transmembrane region" description="Helical" evidence="16 17">
    <location>
        <begin position="107"/>
        <end position="128"/>
    </location>
</feature>
<evidence type="ECO:0000256" key="2">
    <source>
        <dbReference type="ARBA" id="ARBA00004969"/>
    </source>
</evidence>
<evidence type="ECO:0000256" key="6">
    <source>
        <dbReference type="ARBA" id="ARBA00022679"/>
    </source>
</evidence>
<dbReference type="Gene3D" id="2.60.40.2840">
    <property type="match status" value="1"/>
</dbReference>
<protein>
    <recommendedName>
        <fullName evidence="16 17">Phosphatidylethanolamine N-methyltransferase</fullName>
        <shortName evidence="16">PE methyltransferase</shortName>
        <shortName evidence="16 17">PEAMT</shortName>
        <shortName evidence="16">PEMT</shortName>
        <ecNumber evidence="16 17">2.1.1.17</ecNumber>
    </recommendedName>
</protein>
<evidence type="ECO:0000256" key="12">
    <source>
        <dbReference type="ARBA" id="ARBA00023136"/>
    </source>
</evidence>
<keyword evidence="5 16" id="KW-0489">Methyltransferase</keyword>
<dbReference type="PANTHER" id="PTHR32138">
    <property type="entry name" value="PHOSPHATIDYLETHANOLAMINE N-METHYLTRANSFERASE"/>
    <property type="match status" value="1"/>
</dbReference>
<keyword evidence="14 16" id="KW-1208">Phospholipid metabolism</keyword>
<comment type="subcellular location">
    <subcellularLocation>
        <location evidence="1">Endomembrane system</location>
        <topology evidence="1">Multi-pass membrane protein</topology>
    </subcellularLocation>
    <subcellularLocation>
        <location evidence="16 17">Endoplasmic reticulum membrane</location>
        <topology evidence="16 17">Multi-pass membrane protein</topology>
    </subcellularLocation>
</comment>
<evidence type="ECO:0000313" key="19">
    <source>
        <dbReference type="EMBL" id="CEO44261.1"/>
    </source>
</evidence>
<reference evidence="19" key="1">
    <citation type="submission" date="2015-01" db="EMBL/GenBank/DDBJ databases">
        <authorList>
            <person name="Durling Mikael"/>
        </authorList>
    </citation>
    <scope>NUCLEOTIDE SEQUENCE</scope>
</reference>
<keyword evidence="8 16" id="KW-0812">Transmembrane</keyword>
<feature type="transmembrane region" description="Helical" evidence="16 17">
    <location>
        <begin position="84"/>
        <end position="101"/>
    </location>
</feature>
<proteinExistence type="inferred from homology"/>